<keyword evidence="1" id="KW-0812">Transmembrane</keyword>
<name>A0A974WDR5_9BACT</name>
<keyword evidence="3" id="KW-1185">Reference proteome</keyword>
<dbReference type="PANTHER" id="PTHR41532:SF1">
    <property type="entry name" value="FIXS PROTEIN"/>
    <property type="match status" value="1"/>
</dbReference>
<accession>A0A974WDR5</accession>
<evidence type="ECO:0000256" key="1">
    <source>
        <dbReference type="SAM" id="Phobius"/>
    </source>
</evidence>
<evidence type="ECO:0000313" key="3">
    <source>
        <dbReference type="Proteomes" id="UP000662783"/>
    </source>
</evidence>
<gene>
    <name evidence="2" type="primary">ccoS</name>
    <name evidence="2" type="ORF">JR347_11840</name>
</gene>
<dbReference type="Pfam" id="PF03597">
    <property type="entry name" value="FixS"/>
    <property type="match status" value="1"/>
</dbReference>
<protein>
    <submittedName>
        <fullName evidence="2">Cbb3-type cytochrome oxidase assembly protein CcoS</fullName>
    </submittedName>
</protein>
<dbReference type="RefSeq" id="WP_205720815.1">
    <property type="nucleotide sequence ID" value="NZ_CP070608.1"/>
</dbReference>
<organism evidence="2 3">
    <name type="scientific">Fulvivirga lutea</name>
    <dbReference type="NCBI Taxonomy" id="2810512"/>
    <lineage>
        <taxon>Bacteria</taxon>
        <taxon>Pseudomonadati</taxon>
        <taxon>Bacteroidota</taxon>
        <taxon>Cytophagia</taxon>
        <taxon>Cytophagales</taxon>
        <taxon>Fulvivirgaceae</taxon>
        <taxon>Fulvivirga</taxon>
    </lineage>
</organism>
<evidence type="ECO:0000313" key="2">
    <source>
        <dbReference type="EMBL" id="QSE96299.1"/>
    </source>
</evidence>
<sequence length="53" mass="5997">MSVIFVLIMVSLVVASCFLGLFIWANKSGQYDDTVSPAIRMLFDDKKARKDKK</sequence>
<keyword evidence="1" id="KW-1133">Transmembrane helix</keyword>
<dbReference type="PANTHER" id="PTHR41532">
    <property type="entry name" value="FIXS PROTEIN"/>
    <property type="match status" value="1"/>
</dbReference>
<proteinExistence type="predicted"/>
<dbReference type="InterPro" id="IPR004714">
    <property type="entry name" value="Cyt_oxidase_maturation_cbb3"/>
</dbReference>
<dbReference type="NCBIfam" id="TIGR00847">
    <property type="entry name" value="ccoS"/>
    <property type="match status" value="1"/>
</dbReference>
<reference evidence="2" key="1">
    <citation type="submission" date="2021-02" db="EMBL/GenBank/DDBJ databases">
        <title>Fulvivirga sp. S481 isolated from sea water.</title>
        <authorList>
            <person name="Bae S.S."/>
            <person name="Baek K."/>
        </authorList>
    </citation>
    <scope>NUCLEOTIDE SEQUENCE</scope>
    <source>
        <strain evidence="2">S481</strain>
    </source>
</reference>
<dbReference type="KEGG" id="fuv:JR347_11840"/>
<dbReference type="AlphaFoldDB" id="A0A974WDR5"/>
<feature type="transmembrane region" description="Helical" evidence="1">
    <location>
        <begin position="6"/>
        <end position="25"/>
    </location>
</feature>
<dbReference type="Proteomes" id="UP000662783">
    <property type="component" value="Chromosome"/>
</dbReference>
<keyword evidence="1" id="KW-0472">Membrane</keyword>
<dbReference type="EMBL" id="CP070608">
    <property type="protein sequence ID" value="QSE96299.1"/>
    <property type="molecule type" value="Genomic_DNA"/>
</dbReference>